<organism evidence="2 3">
    <name type="scientific">Pseudobacillus wudalianchiensis</name>
    <dbReference type="NCBI Taxonomy" id="1743143"/>
    <lineage>
        <taxon>Bacteria</taxon>
        <taxon>Bacillati</taxon>
        <taxon>Bacillota</taxon>
        <taxon>Bacilli</taxon>
        <taxon>Bacillales</taxon>
        <taxon>Bacillaceae</taxon>
        <taxon>Pseudobacillus</taxon>
    </lineage>
</organism>
<dbReference type="PROSITE" id="PS50126">
    <property type="entry name" value="S1"/>
    <property type="match status" value="1"/>
</dbReference>
<proteinExistence type="predicted"/>
<dbReference type="GO" id="GO:0003729">
    <property type="term" value="F:mRNA binding"/>
    <property type="evidence" value="ECO:0007669"/>
    <property type="project" value="UniProtKB-ARBA"/>
</dbReference>
<dbReference type="PANTHER" id="PTHR10724">
    <property type="entry name" value="30S RIBOSOMAL PROTEIN S1"/>
    <property type="match status" value="1"/>
</dbReference>
<accession>A0A1B9AC48</accession>
<dbReference type="InterPro" id="IPR050437">
    <property type="entry name" value="Ribos_protein_bS1-like"/>
</dbReference>
<dbReference type="InterPro" id="IPR012340">
    <property type="entry name" value="NA-bd_OB-fold"/>
</dbReference>
<dbReference type="Gene3D" id="2.40.50.140">
    <property type="entry name" value="Nucleic acid-binding proteins"/>
    <property type="match status" value="1"/>
</dbReference>
<dbReference type="SMART" id="SM00316">
    <property type="entry name" value="S1"/>
    <property type="match status" value="1"/>
</dbReference>
<comment type="caution">
    <text evidence="2">The sequence shown here is derived from an EMBL/GenBank/DDBJ whole genome shotgun (WGS) entry which is preliminary data.</text>
</comment>
<keyword evidence="3" id="KW-1185">Reference proteome</keyword>
<dbReference type="NCBIfam" id="NF040579">
    <property type="entry name" value="S1_dom_CvfD"/>
    <property type="match status" value="1"/>
</dbReference>
<dbReference type="Proteomes" id="UP000092578">
    <property type="component" value="Unassembled WGS sequence"/>
</dbReference>
<dbReference type="GO" id="GO:0005737">
    <property type="term" value="C:cytoplasm"/>
    <property type="evidence" value="ECO:0007669"/>
    <property type="project" value="UniProtKB-ARBA"/>
</dbReference>
<dbReference type="AlphaFoldDB" id="A0A1B9AC48"/>
<dbReference type="FunFam" id="2.40.50.140:FF:000051">
    <property type="entry name" value="RNA-binding transcriptional accessory protein"/>
    <property type="match status" value="1"/>
</dbReference>
<dbReference type="Pfam" id="PF00575">
    <property type="entry name" value="S1"/>
    <property type="match status" value="1"/>
</dbReference>
<name>A0A1B9AC48_9BACI</name>
<dbReference type="SUPFAM" id="SSF50249">
    <property type="entry name" value="Nucleic acid-binding proteins"/>
    <property type="match status" value="1"/>
</dbReference>
<evidence type="ECO:0000313" key="3">
    <source>
        <dbReference type="Proteomes" id="UP000092578"/>
    </source>
</evidence>
<dbReference type="EMBL" id="MAYT01000031">
    <property type="protein sequence ID" value="OCA81409.1"/>
    <property type="molecule type" value="Genomic_DNA"/>
</dbReference>
<protein>
    <submittedName>
        <fullName evidence="2">RNA-binding protein S1</fullName>
    </submittedName>
</protein>
<gene>
    <name evidence="2" type="ORF">A8F95_16810</name>
</gene>
<dbReference type="InterPro" id="IPR003029">
    <property type="entry name" value="S1_domain"/>
</dbReference>
<sequence length="120" mass="13193">MGNQIEQGQIITGKVTGIQPYGAFVALDNGTQGLVHISEITHGFVKDIHDYLQVGEEVKVKVMSVNTDEGKISLSIRATEEAKPSAVQPIRRLKIDENSEGFNTLKDKLQEWIDQSGEGK</sequence>
<dbReference type="GO" id="GO:0003735">
    <property type="term" value="F:structural constituent of ribosome"/>
    <property type="evidence" value="ECO:0007669"/>
    <property type="project" value="TreeGrafter"/>
</dbReference>
<feature type="domain" description="S1 motif" evidence="1">
    <location>
        <begin position="8"/>
        <end position="77"/>
    </location>
</feature>
<evidence type="ECO:0000313" key="2">
    <source>
        <dbReference type="EMBL" id="OCA81409.1"/>
    </source>
</evidence>
<reference evidence="3" key="1">
    <citation type="submission" date="2016-05" db="EMBL/GenBank/DDBJ databases">
        <authorList>
            <person name="Liu B."/>
            <person name="Wang J."/>
            <person name="Zhu Y."/>
            <person name="Liu G."/>
            <person name="Chen Q."/>
            <person name="Chen Z."/>
            <person name="Lan J."/>
            <person name="Che J."/>
            <person name="Ge C."/>
            <person name="Shi H."/>
            <person name="Pan Z."/>
            <person name="Liu X."/>
        </authorList>
    </citation>
    <scope>NUCLEOTIDE SEQUENCE [LARGE SCALE GENOMIC DNA]</scope>
    <source>
        <strain evidence="3">FJAT-27215</strain>
    </source>
</reference>
<dbReference type="GO" id="GO:0006412">
    <property type="term" value="P:translation"/>
    <property type="evidence" value="ECO:0007669"/>
    <property type="project" value="TreeGrafter"/>
</dbReference>
<evidence type="ECO:0000259" key="1">
    <source>
        <dbReference type="PROSITE" id="PS50126"/>
    </source>
</evidence>
<dbReference type="NCBIfam" id="NF005973">
    <property type="entry name" value="PRK08059.1"/>
    <property type="match status" value="1"/>
</dbReference>
<dbReference type="RefSeq" id="WP_065412226.1">
    <property type="nucleotide sequence ID" value="NZ_MAYT01000031.1"/>
</dbReference>